<dbReference type="EMBL" id="JAYWIO010000005">
    <property type="protein sequence ID" value="KAK7258963.1"/>
    <property type="molecule type" value="Genomic_DNA"/>
</dbReference>
<dbReference type="Proteomes" id="UP001372338">
    <property type="component" value="Unassembled WGS sequence"/>
</dbReference>
<accession>A0AAN9ES90</accession>
<gene>
    <name evidence="1" type="ORF">RIF29_24556</name>
</gene>
<sequence>MLHRFSHIPHAEAVRLSPAAPFSLWPLSSSTHDLASCPRRLAAARHLCPGSNQAAVTPLAAARHLCPGANRATARYLSASLIQI</sequence>
<reference evidence="1 2" key="1">
    <citation type="submission" date="2024-01" db="EMBL/GenBank/DDBJ databases">
        <title>The genomes of 5 underutilized Papilionoideae crops provide insights into root nodulation and disease resistanc.</title>
        <authorList>
            <person name="Yuan L."/>
        </authorList>
    </citation>
    <scope>NUCLEOTIDE SEQUENCE [LARGE SCALE GENOMIC DNA]</scope>
    <source>
        <strain evidence="1">ZHUSHIDOU_FW_LH</strain>
        <tissue evidence="1">Leaf</tissue>
    </source>
</reference>
<evidence type="ECO:0000313" key="2">
    <source>
        <dbReference type="Proteomes" id="UP001372338"/>
    </source>
</evidence>
<proteinExistence type="predicted"/>
<protein>
    <submittedName>
        <fullName evidence="1">Uncharacterized protein</fullName>
    </submittedName>
</protein>
<organism evidence="1 2">
    <name type="scientific">Crotalaria pallida</name>
    <name type="common">Smooth rattlebox</name>
    <name type="synonym">Crotalaria striata</name>
    <dbReference type="NCBI Taxonomy" id="3830"/>
    <lineage>
        <taxon>Eukaryota</taxon>
        <taxon>Viridiplantae</taxon>
        <taxon>Streptophyta</taxon>
        <taxon>Embryophyta</taxon>
        <taxon>Tracheophyta</taxon>
        <taxon>Spermatophyta</taxon>
        <taxon>Magnoliopsida</taxon>
        <taxon>eudicotyledons</taxon>
        <taxon>Gunneridae</taxon>
        <taxon>Pentapetalae</taxon>
        <taxon>rosids</taxon>
        <taxon>fabids</taxon>
        <taxon>Fabales</taxon>
        <taxon>Fabaceae</taxon>
        <taxon>Papilionoideae</taxon>
        <taxon>50 kb inversion clade</taxon>
        <taxon>genistoids sensu lato</taxon>
        <taxon>core genistoids</taxon>
        <taxon>Crotalarieae</taxon>
        <taxon>Crotalaria</taxon>
    </lineage>
</organism>
<dbReference type="AlphaFoldDB" id="A0AAN9ES90"/>
<evidence type="ECO:0000313" key="1">
    <source>
        <dbReference type="EMBL" id="KAK7258963.1"/>
    </source>
</evidence>
<name>A0AAN9ES90_CROPI</name>
<keyword evidence="2" id="KW-1185">Reference proteome</keyword>
<comment type="caution">
    <text evidence="1">The sequence shown here is derived from an EMBL/GenBank/DDBJ whole genome shotgun (WGS) entry which is preliminary data.</text>
</comment>